<accession>Q12R29</accession>
<dbReference type="EMBL" id="CP000302">
    <property type="protein sequence ID" value="ABE54097.1"/>
    <property type="molecule type" value="Genomic_DNA"/>
</dbReference>
<reference evidence="1 2" key="1">
    <citation type="submission" date="2006-03" db="EMBL/GenBank/DDBJ databases">
        <title>Complete sequence of Shewanella denitrificans OS217.</title>
        <authorList>
            <consortium name="US DOE Joint Genome Institute"/>
            <person name="Copeland A."/>
            <person name="Lucas S."/>
            <person name="Lapidus A."/>
            <person name="Barry K."/>
            <person name="Detter J.C."/>
            <person name="Glavina del Rio T."/>
            <person name="Hammon N."/>
            <person name="Israni S."/>
            <person name="Dalin E."/>
            <person name="Tice H."/>
            <person name="Pitluck S."/>
            <person name="Brettin T."/>
            <person name="Bruce D."/>
            <person name="Han C."/>
            <person name="Tapia R."/>
            <person name="Gilna P."/>
            <person name="Kiss H."/>
            <person name="Schmutz J."/>
            <person name="Larimer F."/>
            <person name="Land M."/>
            <person name="Hauser L."/>
            <person name="Kyrpides N."/>
            <person name="Lykidis A."/>
            <person name="Richardson P."/>
        </authorList>
    </citation>
    <scope>NUCLEOTIDE SEQUENCE [LARGE SCALE GENOMIC DNA]</scope>
    <source>
        <strain evidence="2">OS217 / ATCC BAA-1090 / DSM 15013</strain>
    </source>
</reference>
<organism evidence="1 2">
    <name type="scientific">Shewanella denitrificans (strain OS217 / ATCC BAA-1090 / DSM 15013)</name>
    <dbReference type="NCBI Taxonomy" id="318161"/>
    <lineage>
        <taxon>Bacteria</taxon>
        <taxon>Pseudomonadati</taxon>
        <taxon>Pseudomonadota</taxon>
        <taxon>Gammaproteobacteria</taxon>
        <taxon>Alteromonadales</taxon>
        <taxon>Shewanellaceae</taxon>
        <taxon>Shewanella</taxon>
    </lineage>
</organism>
<dbReference type="STRING" id="318161.Sden_0807"/>
<dbReference type="RefSeq" id="WP_011495262.1">
    <property type="nucleotide sequence ID" value="NC_007954.1"/>
</dbReference>
<dbReference type="Proteomes" id="UP000001982">
    <property type="component" value="Chromosome"/>
</dbReference>
<evidence type="ECO:0000313" key="2">
    <source>
        <dbReference type="Proteomes" id="UP000001982"/>
    </source>
</evidence>
<dbReference type="KEGG" id="sdn:Sden_0807"/>
<evidence type="ECO:0000313" key="1">
    <source>
        <dbReference type="EMBL" id="ABE54097.1"/>
    </source>
</evidence>
<protein>
    <submittedName>
        <fullName evidence="1">Uncharacterized protein</fullName>
    </submittedName>
</protein>
<name>Q12R29_SHEDO</name>
<dbReference type="OrthoDB" id="6228912at2"/>
<dbReference type="AlphaFoldDB" id="Q12R29"/>
<gene>
    <name evidence="1" type="ordered locus">Sden_0807</name>
</gene>
<sequence>MNSTIQFLANLASDAALQAADAVNRAELPAHINAMIQANDIKALKAELDVVPDIVCILVVADEDDDEQVDQLQDDSPAPLKIAANG</sequence>
<dbReference type="HOGENOM" id="CLU_2620074_0_0_6"/>
<keyword evidence="2" id="KW-1185">Reference proteome</keyword>
<proteinExistence type="predicted"/>